<keyword evidence="4 8" id="KW-1003">Cell membrane</keyword>
<evidence type="ECO:0000256" key="5">
    <source>
        <dbReference type="ARBA" id="ARBA00022692"/>
    </source>
</evidence>
<evidence type="ECO:0000256" key="4">
    <source>
        <dbReference type="ARBA" id="ARBA00022475"/>
    </source>
</evidence>
<dbReference type="AlphaFoldDB" id="A0A0S2TF75"/>
<evidence type="ECO:0000313" key="10">
    <source>
        <dbReference type="EMBL" id="ALP53741.1"/>
    </source>
</evidence>
<reference evidence="10" key="1">
    <citation type="submission" date="2015-10" db="EMBL/GenBank/DDBJ databases">
        <title>Description of Candidatus Tenderia electrophaga gen. nov, sp. nov., an Uncultivated Electroautotroph from a Biocathode Enrichment.</title>
        <authorList>
            <person name="Eddie B.J."/>
            <person name="Malanoski A.P."/>
            <person name="Wang Z."/>
            <person name="Hall R.J."/>
            <person name="Oh S.D."/>
            <person name="Heiner C."/>
            <person name="Lin B."/>
            <person name="Strycharz-Glaven S.M."/>
        </authorList>
    </citation>
    <scope>NUCLEOTIDE SEQUENCE [LARGE SCALE GENOMIC DNA]</scope>
    <source>
        <strain evidence="10">NRL1</strain>
    </source>
</reference>
<dbReference type="PANTHER" id="PTHR30294">
    <property type="entry name" value="MEMBRANE COMPONENT OF ABC TRANSPORTER YHHJ-RELATED"/>
    <property type="match status" value="1"/>
</dbReference>
<dbReference type="Proteomes" id="UP000055136">
    <property type="component" value="Chromosome"/>
</dbReference>
<keyword evidence="7 8" id="KW-0472">Membrane</keyword>
<dbReference type="EMBL" id="CP013099">
    <property type="protein sequence ID" value="ALP53741.1"/>
    <property type="molecule type" value="Genomic_DNA"/>
</dbReference>
<keyword evidence="5 8" id="KW-0812">Transmembrane</keyword>
<feature type="transmembrane region" description="Helical" evidence="8">
    <location>
        <begin position="20"/>
        <end position="39"/>
    </location>
</feature>
<evidence type="ECO:0000256" key="1">
    <source>
        <dbReference type="ARBA" id="ARBA00004651"/>
    </source>
</evidence>
<organism evidence="10 11">
    <name type="scientific">Candidatus Tenderia electrophaga</name>
    <dbReference type="NCBI Taxonomy" id="1748243"/>
    <lineage>
        <taxon>Bacteria</taxon>
        <taxon>Pseudomonadati</taxon>
        <taxon>Pseudomonadota</taxon>
        <taxon>Gammaproteobacteria</taxon>
        <taxon>Candidatus Tenderiales</taxon>
        <taxon>Candidatus Tenderiaceae</taxon>
        <taxon>Candidatus Tenderia</taxon>
    </lineage>
</organism>
<feature type="transmembrane region" description="Helical" evidence="8">
    <location>
        <begin position="279"/>
        <end position="300"/>
    </location>
</feature>
<evidence type="ECO:0000256" key="8">
    <source>
        <dbReference type="RuleBase" id="RU361157"/>
    </source>
</evidence>
<feature type="transmembrane region" description="Helical" evidence="8">
    <location>
        <begin position="340"/>
        <end position="358"/>
    </location>
</feature>
<dbReference type="InterPro" id="IPR047817">
    <property type="entry name" value="ABC2_TM_bact-type"/>
</dbReference>
<keyword evidence="11" id="KW-1185">Reference proteome</keyword>
<dbReference type="GO" id="GO:0140359">
    <property type="term" value="F:ABC-type transporter activity"/>
    <property type="evidence" value="ECO:0007669"/>
    <property type="project" value="InterPro"/>
</dbReference>
<evidence type="ECO:0000256" key="3">
    <source>
        <dbReference type="ARBA" id="ARBA00022448"/>
    </source>
</evidence>
<keyword evidence="3 8" id="KW-0813">Transport</keyword>
<feature type="transmembrane region" description="Helical" evidence="8">
    <location>
        <begin position="170"/>
        <end position="193"/>
    </location>
</feature>
<dbReference type="PROSITE" id="PS51012">
    <property type="entry name" value="ABC_TM2"/>
    <property type="match status" value="1"/>
</dbReference>
<sequence length="363" mass="39893">MRLASLLVKEFIQFFRDRVILLLILWLYTVEVIICTYALGLDLRHLPLAVLDQDNTPVSRRLVSALTSGESFELVGHPADMPAAERWLQAGRARLVLVIPEHFGLKLLRQESPQLQILLDGADGNTAATARNYVLLALQSLQTEAMPGSGPPVRAEIRIWYNPDLTYTSFMVLSMIALAALMVGVIHPAATIVREKEVGTIEQLRVTPIRTGELFLAKTIPTLFMGTLSVFPSLLIVWWFGVPLHGSLVLFLLLTVLFLLSAIAIGVLIAAVCKTLQQALLLSFFGLFPIMFLSGTLAPVASMPDFLQWLSLASPLRYYMDVILGVFLKGVGIAELWPQAMALLVIGSALYAAAALVFRRNSA</sequence>
<keyword evidence="6 8" id="KW-1133">Transmembrane helix</keyword>
<proteinExistence type="inferred from homology"/>
<feature type="transmembrane region" description="Helical" evidence="8">
    <location>
        <begin position="247"/>
        <end position="272"/>
    </location>
</feature>
<name>A0A0S2TF75_9GAMM</name>
<dbReference type="PANTHER" id="PTHR30294:SF29">
    <property type="entry name" value="MULTIDRUG ABC TRANSPORTER PERMEASE YBHS-RELATED"/>
    <property type="match status" value="1"/>
</dbReference>
<dbReference type="Gene3D" id="3.40.1710.10">
    <property type="entry name" value="abc type-2 transporter like domain"/>
    <property type="match status" value="1"/>
</dbReference>
<dbReference type="Pfam" id="PF12698">
    <property type="entry name" value="ABC2_membrane_3"/>
    <property type="match status" value="1"/>
</dbReference>
<feature type="domain" description="ABC transmembrane type-2" evidence="9">
    <location>
        <begin position="123"/>
        <end position="361"/>
    </location>
</feature>
<dbReference type="PRINTS" id="PR00164">
    <property type="entry name" value="ABC2TRNSPORT"/>
</dbReference>
<comment type="similarity">
    <text evidence="2 8">Belongs to the ABC-2 integral membrane protein family.</text>
</comment>
<feature type="transmembrane region" description="Helical" evidence="8">
    <location>
        <begin position="214"/>
        <end position="241"/>
    </location>
</feature>
<dbReference type="GO" id="GO:0043190">
    <property type="term" value="C:ATP-binding cassette (ABC) transporter complex"/>
    <property type="evidence" value="ECO:0007669"/>
    <property type="project" value="InterPro"/>
</dbReference>
<accession>A0A0S2TF75</accession>
<evidence type="ECO:0000256" key="7">
    <source>
        <dbReference type="ARBA" id="ARBA00023136"/>
    </source>
</evidence>
<evidence type="ECO:0000256" key="6">
    <source>
        <dbReference type="ARBA" id="ARBA00022989"/>
    </source>
</evidence>
<evidence type="ECO:0000256" key="2">
    <source>
        <dbReference type="ARBA" id="ARBA00007783"/>
    </source>
</evidence>
<dbReference type="KEGG" id="tee:Tel_11665"/>
<dbReference type="InterPro" id="IPR013525">
    <property type="entry name" value="ABC2_TM"/>
</dbReference>
<evidence type="ECO:0000259" key="9">
    <source>
        <dbReference type="PROSITE" id="PS51012"/>
    </source>
</evidence>
<evidence type="ECO:0000313" key="11">
    <source>
        <dbReference type="Proteomes" id="UP000055136"/>
    </source>
</evidence>
<dbReference type="STRING" id="1748243.Tel_11665"/>
<dbReference type="InterPro" id="IPR051449">
    <property type="entry name" value="ABC-2_transporter_component"/>
</dbReference>
<gene>
    <name evidence="10" type="ORF">Tel_11665</name>
</gene>
<protein>
    <recommendedName>
        <fullName evidence="8">Transport permease protein</fullName>
    </recommendedName>
</protein>
<dbReference type="InterPro" id="IPR000412">
    <property type="entry name" value="ABC_2_transport"/>
</dbReference>
<comment type="subcellular location">
    <subcellularLocation>
        <location evidence="8">Cell inner membrane</location>
        <topology evidence="8">Multi-pass membrane protein</topology>
    </subcellularLocation>
    <subcellularLocation>
        <location evidence="1">Cell membrane</location>
        <topology evidence="1">Multi-pass membrane protein</topology>
    </subcellularLocation>
</comment>